<gene>
    <name evidence="3" type="ORF">KI387_025858</name>
</gene>
<organism evidence="3 4">
    <name type="scientific">Taxus chinensis</name>
    <name type="common">Chinese yew</name>
    <name type="synonym">Taxus wallichiana var. chinensis</name>
    <dbReference type="NCBI Taxonomy" id="29808"/>
    <lineage>
        <taxon>Eukaryota</taxon>
        <taxon>Viridiplantae</taxon>
        <taxon>Streptophyta</taxon>
        <taxon>Embryophyta</taxon>
        <taxon>Tracheophyta</taxon>
        <taxon>Spermatophyta</taxon>
        <taxon>Pinopsida</taxon>
        <taxon>Pinidae</taxon>
        <taxon>Conifers II</taxon>
        <taxon>Cupressales</taxon>
        <taxon>Taxaceae</taxon>
        <taxon>Taxus</taxon>
    </lineage>
</organism>
<accession>A0AA38FVG9</accession>
<feature type="domain" description="DUF4220" evidence="2">
    <location>
        <begin position="21"/>
        <end position="117"/>
    </location>
</feature>
<keyword evidence="1" id="KW-0812">Transmembrane</keyword>
<keyword evidence="1" id="KW-0472">Membrane</keyword>
<evidence type="ECO:0000313" key="4">
    <source>
        <dbReference type="Proteomes" id="UP000824469"/>
    </source>
</evidence>
<dbReference type="EMBL" id="JAHRHJ020000006">
    <property type="protein sequence ID" value="KAH9310823.1"/>
    <property type="molecule type" value="Genomic_DNA"/>
</dbReference>
<feature type="transmembrane region" description="Helical" evidence="1">
    <location>
        <begin position="33"/>
        <end position="55"/>
    </location>
</feature>
<sequence>MDDQLCSAIDYDGAACAGFGMITQILQFKSVFAVPYMVGGHLLVAGILLFIVGVSKYAERTVALRCSSFSQIVTSADPMNTYIGKEGVECNYLVSGLKRWRKNTRDKVTINDVWESEGREATKKYLFFCD</sequence>
<proteinExistence type="predicted"/>
<reference evidence="3 4" key="1">
    <citation type="journal article" date="2021" name="Nat. Plants">
        <title>The Taxus genome provides insights into paclitaxel biosynthesis.</title>
        <authorList>
            <person name="Xiong X."/>
            <person name="Gou J."/>
            <person name="Liao Q."/>
            <person name="Li Y."/>
            <person name="Zhou Q."/>
            <person name="Bi G."/>
            <person name="Li C."/>
            <person name="Du R."/>
            <person name="Wang X."/>
            <person name="Sun T."/>
            <person name="Guo L."/>
            <person name="Liang H."/>
            <person name="Lu P."/>
            <person name="Wu Y."/>
            <person name="Zhang Z."/>
            <person name="Ro D.K."/>
            <person name="Shang Y."/>
            <person name="Huang S."/>
            <person name="Yan J."/>
        </authorList>
    </citation>
    <scope>NUCLEOTIDE SEQUENCE [LARGE SCALE GENOMIC DNA]</scope>
    <source>
        <strain evidence="3">Ta-2019</strain>
    </source>
</reference>
<evidence type="ECO:0000256" key="1">
    <source>
        <dbReference type="SAM" id="Phobius"/>
    </source>
</evidence>
<protein>
    <recommendedName>
        <fullName evidence="2">DUF4220 domain-containing protein</fullName>
    </recommendedName>
</protein>
<name>A0AA38FVG9_TAXCH</name>
<evidence type="ECO:0000313" key="3">
    <source>
        <dbReference type="EMBL" id="KAH9310823.1"/>
    </source>
</evidence>
<dbReference type="Proteomes" id="UP000824469">
    <property type="component" value="Unassembled WGS sequence"/>
</dbReference>
<comment type="caution">
    <text evidence="3">The sequence shown here is derived from an EMBL/GenBank/DDBJ whole genome shotgun (WGS) entry which is preliminary data.</text>
</comment>
<dbReference type="InterPro" id="IPR025315">
    <property type="entry name" value="DUF4220"/>
</dbReference>
<keyword evidence="4" id="KW-1185">Reference proteome</keyword>
<dbReference type="Pfam" id="PF13968">
    <property type="entry name" value="DUF4220"/>
    <property type="match status" value="1"/>
</dbReference>
<evidence type="ECO:0000259" key="2">
    <source>
        <dbReference type="Pfam" id="PF13968"/>
    </source>
</evidence>
<keyword evidence="1" id="KW-1133">Transmembrane helix</keyword>
<dbReference type="AlphaFoldDB" id="A0AA38FVG9"/>